<keyword evidence="2" id="KW-1185">Reference proteome</keyword>
<dbReference type="EMBL" id="OZ034820">
    <property type="protein sequence ID" value="CAL1403767.1"/>
    <property type="molecule type" value="Genomic_DNA"/>
</dbReference>
<protein>
    <submittedName>
        <fullName evidence="1">Uncharacterized protein</fullName>
    </submittedName>
</protein>
<dbReference type="Proteomes" id="UP001497516">
    <property type="component" value="Chromosome 7"/>
</dbReference>
<accession>A0AAV2G0L1</accession>
<dbReference type="AlphaFoldDB" id="A0AAV2G0L1"/>
<evidence type="ECO:0000313" key="2">
    <source>
        <dbReference type="Proteomes" id="UP001497516"/>
    </source>
</evidence>
<organism evidence="1 2">
    <name type="scientific">Linum trigynum</name>
    <dbReference type="NCBI Taxonomy" id="586398"/>
    <lineage>
        <taxon>Eukaryota</taxon>
        <taxon>Viridiplantae</taxon>
        <taxon>Streptophyta</taxon>
        <taxon>Embryophyta</taxon>
        <taxon>Tracheophyta</taxon>
        <taxon>Spermatophyta</taxon>
        <taxon>Magnoliopsida</taxon>
        <taxon>eudicotyledons</taxon>
        <taxon>Gunneridae</taxon>
        <taxon>Pentapetalae</taxon>
        <taxon>rosids</taxon>
        <taxon>fabids</taxon>
        <taxon>Malpighiales</taxon>
        <taxon>Linaceae</taxon>
        <taxon>Linum</taxon>
    </lineage>
</organism>
<name>A0AAV2G0L1_9ROSI</name>
<gene>
    <name evidence="1" type="ORF">LTRI10_LOCUS43672</name>
</gene>
<reference evidence="1 2" key="1">
    <citation type="submission" date="2024-04" db="EMBL/GenBank/DDBJ databases">
        <authorList>
            <person name="Fracassetti M."/>
        </authorList>
    </citation>
    <scope>NUCLEOTIDE SEQUENCE [LARGE SCALE GENOMIC DNA]</scope>
</reference>
<proteinExistence type="predicted"/>
<evidence type="ECO:0000313" key="1">
    <source>
        <dbReference type="EMBL" id="CAL1403767.1"/>
    </source>
</evidence>
<sequence length="163" mass="16950">MERAAAASRDSTGAMEALGGQIAISIEEMGKTVTENLCQALAKTMREVMIGVLKNQAPTQADPKLTGGAAICAGDGGRKSREDWAASVFSGPGLLPVPSAQEISEARGKKKMVEFDGLGPEDDELSFAEQEGWWVDPGPVGAGQGWVADLRSGDSMVGRANAD</sequence>